<dbReference type="GO" id="GO:0022412">
    <property type="term" value="P:cellular process involved in reproduction in multicellular organism"/>
    <property type="evidence" value="ECO:0007669"/>
    <property type="project" value="UniProtKB-ARBA"/>
</dbReference>
<name>A0AAV4XVW7_CAEEX</name>
<keyword evidence="2" id="KW-0342">GTP-binding</keyword>
<dbReference type="GO" id="GO:0001667">
    <property type="term" value="P:ameboidal-type cell migration"/>
    <property type="evidence" value="ECO:0007669"/>
    <property type="project" value="UniProtKB-ARBA"/>
</dbReference>
<reference evidence="3 4" key="1">
    <citation type="submission" date="2021-06" db="EMBL/GenBank/DDBJ databases">
        <title>Caerostris extrusa draft genome.</title>
        <authorList>
            <person name="Kono N."/>
            <person name="Arakawa K."/>
        </authorList>
    </citation>
    <scope>NUCLEOTIDE SEQUENCE [LARGE SCALE GENOMIC DNA]</scope>
</reference>
<dbReference type="AlphaFoldDB" id="A0AAV4XVW7"/>
<proteinExistence type="predicted"/>
<keyword evidence="4" id="KW-1185">Reference proteome</keyword>
<dbReference type="GO" id="GO:0035006">
    <property type="term" value="P:melanization defense response"/>
    <property type="evidence" value="ECO:0007669"/>
    <property type="project" value="UniProtKB-ARBA"/>
</dbReference>
<evidence type="ECO:0000256" key="2">
    <source>
        <dbReference type="ARBA" id="ARBA00023134"/>
    </source>
</evidence>
<organism evidence="3 4">
    <name type="scientific">Caerostris extrusa</name>
    <name type="common">Bark spider</name>
    <name type="synonym">Caerostris bankana</name>
    <dbReference type="NCBI Taxonomy" id="172846"/>
    <lineage>
        <taxon>Eukaryota</taxon>
        <taxon>Metazoa</taxon>
        <taxon>Ecdysozoa</taxon>
        <taxon>Arthropoda</taxon>
        <taxon>Chelicerata</taxon>
        <taxon>Arachnida</taxon>
        <taxon>Araneae</taxon>
        <taxon>Araneomorphae</taxon>
        <taxon>Entelegynae</taxon>
        <taxon>Araneoidea</taxon>
        <taxon>Araneidae</taxon>
        <taxon>Caerostris</taxon>
    </lineage>
</organism>
<accession>A0AAV4XVW7</accession>
<dbReference type="SUPFAM" id="SSF52540">
    <property type="entry name" value="P-loop containing nucleoside triphosphate hydrolases"/>
    <property type="match status" value="1"/>
</dbReference>
<dbReference type="InterPro" id="IPR001806">
    <property type="entry name" value="Small_GTPase"/>
</dbReference>
<protein>
    <submittedName>
        <fullName evidence="3">Uncharacterized protein</fullName>
    </submittedName>
</protein>
<dbReference type="GO" id="GO:0005525">
    <property type="term" value="F:GTP binding"/>
    <property type="evidence" value="ECO:0007669"/>
    <property type="project" value="UniProtKB-KW"/>
</dbReference>
<dbReference type="Pfam" id="PF00071">
    <property type="entry name" value="Ras"/>
    <property type="match status" value="1"/>
</dbReference>
<dbReference type="Proteomes" id="UP001054945">
    <property type="component" value="Unassembled WGS sequence"/>
</dbReference>
<dbReference type="GO" id="GO:0003924">
    <property type="term" value="F:GTPase activity"/>
    <property type="evidence" value="ECO:0007669"/>
    <property type="project" value="InterPro"/>
</dbReference>
<dbReference type="EMBL" id="BPLR01000930">
    <property type="protein sequence ID" value="GIY98468.1"/>
    <property type="molecule type" value="Genomic_DNA"/>
</dbReference>
<dbReference type="GO" id="GO:0007264">
    <property type="term" value="P:small GTPase-mediated signal transduction"/>
    <property type="evidence" value="ECO:0007669"/>
    <property type="project" value="InterPro"/>
</dbReference>
<evidence type="ECO:0000313" key="4">
    <source>
        <dbReference type="Proteomes" id="UP001054945"/>
    </source>
</evidence>
<comment type="caution">
    <text evidence="3">The sequence shown here is derived from an EMBL/GenBank/DDBJ whole genome shotgun (WGS) entry which is preliminary data.</text>
</comment>
<dbReference type="GO" id="GO:0035099">
    <property type="term" value="P:hemocyte migration"/>
    <property type="evidence" value="ECO:0007669"/>
    <property type="project" value="UniProtKB-ARBA"/>
</dbReference>
<sequence length="209" mass="23979">MENSFNILKASSHPAMENSFNILKASSHPAARITGPPVKILLVGDPSCRNGDLVNMFLRTKESTVHKRMFAKVYVHQMPDKNVTLFVFDVIDDDYFQQRDHIFYGDTVVLFCYDADDPITLRNLLHFWIPKFWFQTVAGVPCILVESGKKLDERNCDVLAAELMSKERSEILKLYRFDTVIECSVDDPKSIDCLFNTAVRIALNTYYVI</sequence>
<dbReference type="GO" id="GO:0003006">
    <property type="term" value="P:developmental process involved in reproduction"/>
    <property type="evidence" value="ECO:0007669"/>
    <property type="project" value="UniProtKB-ARBA"/>
</dbReference>
<gene>
    <name evidence="3" type="ORF">CEXT_223501</name>
</gene>
<dbReference type="InterPro" id="IPR003578">
    <property type="entry name" value="Small_GTPase_Rho"/>
</dbReference>
<dbReference type="InterPro" id="IPR027417">
    <property type="entry name" value="P-loop_NTPase"/>
</dbReference>
<evidence type="ECO:0000313" key="3">
    <source>
        <dbReference type="EMBL" id="GIY98468.1"/>
    </source>
</evidence>
<evidence type="ECO:0000256" key="1">
    <source>
        <dbReference type="ARBA" id="ARBA00022741"/>
    </source>
</evidence>
<dbReference type="PANTHER" id="PTHR24072">
    <property type="entry name" value="RHO FAMILY GTPASE"/>
    <property type="match status" value="1"/>
</dbReference>
<dbReference type="Gene3D" id="3.40.50.300">
    <property type="entry name" value="P-loop containing nucleotide triphosphate hydrolases"/>
    <property type="match status" value="1"/>
</dbReference>
<keyword evidence="1" id="KW-0547">Nucleotide-binding</keyword>